<protein>
    <submittedName>
        <fullName evidence="3">Uncharacterized protein</fullName>
    </submittedName>
</protein>
<organism evidence="2 3">
    <name type="scientific">Romanomermis culicivorax</name>
    <name type="common">Nematode worm</name>
    <dbReference type="NCBI Taxonomy" id="13658"/>
    <lineage>
        <taxon>Eukaryota</taxon>
        <taxon>Metazoa</taxon>
        <taxon>Ecdysozoa</taxon>
        <taxon>Nematoda</taxon>
        <taxon>Enoplea</taxon>
        <taxon>Dorylaimia</taxon>
        <taxon>Mermithida</taxon>
        <taxon>Mermithoidea</taxon>
        <taxon>Mermithidae</taxon>
        <taxon>Romanomermis</taxon>
    </lineage>
</organism>
<dbReference type="WBParaSite" id="nRc.2.0.1.t43436-RA">
    <property type="protein sequence ID" value="nRc.2.0.1.t43436-RA"/>
    <property type="gene ID" value="nRc.2.0.1.g43436"/>
</dbReference>
<dbReference type="AlphaFoldDB" id="A0A915KXA8"/>
<accession>A0A915KXA8</accession>
<evidence type="ECO:0000256" key="1">
    <source>
        <dbReference type="SAM" id="MobiDB-lite"/>
    </source>
</evidence>
<proteinExistence type="predicted"/>
<dbReference type="Proteomes" id="UP000887565">
    <property type="component" value="Unplaced"/>
</dbReference>
<sequence>MASCGTEPNIKEETPSYDKVWRLGKCIGQCCKVGKVFAGGEWGKEKQPHRSRGYPGVRENWCP</sequence>
<keyword evidence="2" id="KW-1185">Reference proteome</keyword>
<reference evidence="3" key="1">
    <citation type="submission" date="2022-11" db="UniProtKB">
        <authorList>
            <consortium name="WormBaseParasite"/>
        </authorList>
    </citation>
    <scope>IDENTIFICATION</scope>
</reference>
<evidence type="ECO:0000313" key="3">
    <source>
        <dbReference type="WBParaSite" id="nRc.2.0.1.t43436-RA"/>
    </source>
</evidence>
<name>A0A915KXA8_ROMCU</name>
<evidence type="ECO:0000313" key="2">
    <source>
        <dbReference type="Proteomes" id="UP000887565"/>
    </source>
</evidence>
<feature type="region of interest" description="Disordered" evidence="1">
    <location>
        <begin position="44"/>
        <end position="63"/>
    </location>
</feature>